<sequence>MVRRLAELGLTVVLTSRDVGKGMAAVEELRAGGLRVAFRQLDVSDEASIQEFASWLRQTFHALDILVNNAAVSFNDIGENSVAHAEAVIRTNFHGPKRLTEALLPLFRRFSSHSRILNISSQLGLLSEVKNEGLRAMLKDEEGLSEAAIEDMVAAFLGDVKEGTWRQRGWPRLWTDYSVSKLALNAYTRLLARKLEGARISVNCFCPGFTRTDMTRGRGERTAEEAADVAATLVLLPAAKLPTGRFFKWCTPILYSAI</sequence>
<dbReference type="InterPro" id="IPR002347">
    <property type="entry name" value="SDR_fam"/>
</dbReference>
<proteinExistence type="inferred from homology"/>
<dbReference type="EMBL" id="LR743592">
    <property type="protein sequence ID" value="CAA2620542.1"/>
    <property type="molecule type" value="Genomic_DNA"/>
</dbReference>
<keyword evidence="3" id="KW-0560">Oxidoreductase</keyword>
<evidence type="ECO:0000313" key="6">
    <source>
        <dbReference type="EMBL" id="CAA7396628.1"/>
    </source>
</evidence>
<comment type="similarity">
    <text evidence="1 4">Belongs to the short-chain dehydrogenases/reductases (SDR) family.</text>
</comment>
<evidence type="ECO:0000256" key="2">
    <source>
        <dbReference type="ARBA" id="ARBA00022857"/>
    </source>
</evidence>
<dbReference type="Pfam" id="PF00106">
    <property type="entry name" value="adh_short"/>
    <property type="match status" value="1"/>
</dbReference>
<dbReference type="PANTHER" id="PTHR43490">
    <property type="entry name" value="(+)-NEOMENTHOL DEHYDROGENASE"/>
    <property type="match status" value="1"/>
</dbReference>
<evidence type="ECO:0000313" key="7">
    <source>
        <dbReference type="Proteomes" id="UP000663760"/>
    </source>
</evidence>
<evidence type="ECO:0000256" key="1">
    <source>
        <dbReference type="ARBA" id="ARBA00006484"/>
    </source>
</evidence>
<dbReference type="PRINTS" id="PR00080">
    <property type="entry name" value="SDRFAMILY"/>
</dbReference>
<evidence type="ECO:0000256" key="4">
    <source>
        <dbReference type="RuleBase" id="RU000363"/>
    </source>
</evidence>
<protein>
    <submittedName>
        <fullName evidence="6">Uncharacterized protein</fullName>
    </submittedName>
</protein>
<dbReference type="FunFam" id="3.40.50.720:FF:000387">
    <property type="entry name" value="NAD(P)-binding Rossmann-fold superfamily protein"/>
    <property type="match status" value="1"/>
</dbReference>
<dbReference type="SUPFAM" id="SSF51735">
    <property type="entry name" value="NAD(P)-binding Rossmann-fold domains"/>
    <property type="match status" value="1"/>
</dbReference>
<dbReference type="PANTHER" id="PTHR43490:SF60">
    <property type="entry name" value="NAD(P)-BINDING ROSSMANN-FOLD SUPERFAMILY PROTEIN"/>
    <property type="match status" value="1"/>
</dbReference>
<dbReference type="Proteomes" id="UP000663760">
    <property type="component" value="Chromosome 5"/>
</dbReference>
<dbReference type="Pfam" id="PF13561">
    <property type="entry name" value="adh_short_C2"/>
    <property type="match status" value="1"/>
</dbReference>
<reference evidence="6" key="1">
    <citation type="submission" date="2020-02" db="EMBL/GenBank/DDBJ databases">
        <authorList>
            <person name="Scholz U."/>
            <person name="Mascher M."/>
            <person name="Fiebig A."/>
        </authorList>
    </citation>
    <scope>NUCLEOTIDE SEQUENCE</scope>
</reference>
<dbReference type="PRINTS" id="PR00081">
    <property type="entry name" value="GDHRDH"/>
</dbReference>
<dbReference type="GO" id="GO:0016020">
    <property type="term" value="C:membrane"/>
    <property type="evidence" value="ECO:0007669"/>
    <property type="project" value="TreeGrafter"/>
</dbReference>
<keyword evidence="2" id="KW-0521">NADP</keyword>
<dbReference type="EMBL" id="LR746268">
    <property type="protein sequence ID" value="CAA7396628.1"/>
    <property type="molecule type" value="Genomic_DNA"/>
</dbReference>
<keyword evidence="7" id="KW-1185">Reference proteome</keyword>
<gene>
    <name evidence="5" type="ORF">SI7747_05006711</name>
    <name evidence="6" type="ORF">SI8410_05007291</name>
</gene>
<dbReference type="AlphaFoldDB" id="A0A7I8KHS3"/>
<dbReference type="GO" id="GO:0016491">
    <property type="term" value="F:oxidoreductase activity"/>
    <property type="evidence" value="ECO:0007669"/>
    <property type="project" value="UniProtKB-KW"/>
</dbReference>
<name>A0A7I8KHS3_SPIIN</name>
<dbReference type="InterPro" id="IPR036291">
    <property type="entry name" value="NAD(P)-bd_dom_sf"/>
</dbReference>
<organism evidence="6 7">
    <name type="scientific">Spirodela intermedia</name>
    <name type="common">Intermediate duckweed</name>
    <dbReference type="NCBI Taxonomy" id="51605"/>
    <lineage>
        <taxon>Eukaryota</taxon>
        <taxon>Viridiplantae</taxon>
        <taxon>Streptophyta</taxon>
        <taxon>Embryophyta</taxon>
        <taxon>Tracheophyta</taxon>
        <taxon>Spermatophyta</taxon>
        <taxon>Magnoliopsida</taxon>
        <taxon>Liliopsida</taxon>
        <taxon>Araceae</taxon>
        <taxon>Lemnoideae</taxon>
        <taxon>Spirodela</taxon>
    </lineage>
</organism>
<dbReference type="OrthoDB" id="1933717at2759"/>
<dbReference type="Gene3D" id="3.40.50.720">
    <property type="entry name" value="NAD(P)-binding Rossmann-like Domain"/>
    <property type="match status" value="1"/>
</dbReference>
<accession>A0A7I8KHS3</accession>
<evidence type="ECO:0000313" key="5">
    <source>
        <dbReference type="EMBL" id="CAA2620542.1"/>
    </source>
</evidence>
<evidence type="ECO:0000256" key="3">
    <source>
        <dbReference type="ARBA" id="ARBA00023002"/>
    </source>
</evidence>